<reference evidence="1 2" key="1">
    <citation type="submission" date="2020-03" db="EMBL/GenBank/DDBJ databases">
        <title>WGS of actinomycetes isolated from Thailand.</title>
        <authorList>
            <person name="Thawai C."/>
        </authorList>
    </citation>
    <scope>NUCLEOTIDE SEQUENCE [LARGE SCALE GENOMIC DNA]</scope>
    <source>
        <strain evidence="1 2">PLAI 1-29</strain>
    </source>
</reference>
<name>A0ABX1C542_9ACTN</name>
<protein>
    <submittedName>
        <fullName evidence="1">Uncharacterized protein</fullName>
    </submittedName>
</protein>
<keyword evidence="2" id="KW-1185">Reference proteome</keyword>
<proteinExistence type="predicted"/>
<accession>A0ABX1C542</accession>
<dbReference type="EMBL" id="JAATEN010000011">
    <property type="protein sequence ID" value="NJQ02059.1"/>
    <property type="molecule type" value="Genomic_DNA"/>
</dbReference>
<comment type="caution">
    <text evidence="1">The sequence shown here is derived from an EMBL/GenBank/DDBJ whole genome shotgun (WGS) entry which is preliminary data.</text>
</comment>
<dbReference type="Proteomes" id="UP000695264">
    <property type="component" value="Unassembled WGS sequence"/>
</dbReference>
<organism evidence="1 2">
    <name type="scientific">Streptomyces zingiberis</name>
    <dbReference type="NCBI Taxonomy" id="2053010"/>
    <lineage>
        <taxon>Bacteria</taxon>
        <taxon>Bacillati</taxon>
        <taxon>Actinomycetota</taxon>
        <taxon>Actinomycetes</taxon>
        <taxon>Kitasatosporales</taxon>
        <taxon>Streptomycetaceae</taxon>
        <taxon>Streptomyces</taxon>
    </lineage>
</organism>
<evidence type="ECO:0000313" key="2">
    <source>
        <dbReference type="Proteomes" id="UP000695264"/>
    </source>
</evidence>
<dbReference type="RefSeq" id="WP_168102685.1">
    <property type="nucleotide sequence ID" value="NZ_JAATEN010000011.1"/>
</dbReference>
<sequence>MPVDPFREELEYLYEYAKMGILYFVPVWDSAEIVAGEGASIPQVRAAALKLIGAMIDRGVEVGEISSRPDRDIERWELSKEEILRRIDEGTKERRDPLDFIYICGFRVGADR</sequence>
<gene>
    <name evidence="1" type="ORF">HCK00_16330</name>
</gene>
<evidence type="ECO:0000313" key="1">
    <source>
        <dbReference type="EMBL" id="NJQ02059.1"/>
    </source>
</evidence>